<comment type="subcellular location">
    <subcellularLocation>
        <location evidence="1 16">Cell inner membrane</location>
        <topology evidence="1 16">Multi-pass membrane protein</topology>
    </subcellularLocation>
</comment>
<dbReference type="GO" id="GO:0015093">
    <property type="term" value="F:ferrous iron transmembrane transporter activity"/>
    <property type="evidence" value="ECO:0007669"/>
    <property type="project" value="UniProtKB-UniRule"/>
</dbReference>
<feature type="transmembrane region" description="Helical" evidence="16">
    <location>
        <begin position="342"/>
        <end position="371"/>
    </location>
</feature>
<comment type="similarity">
    <text evidence="16">Belongs to the TRAFAC class TrmE-Era-EngA-EngB-Septin-like GTPase superfamily. FeoB GTPase (TC 9.A.8) family.</text>
</comment>
<feature type="binding site" evidence="15">
    <location>
        <position position="23"/>
    </location>
    <ligand>
        <name>Mg(2+)</name>
        <dbReference type="ChEBI" id="CHEBI:18420"/>
        <label>2</label>
    </ligand>
</feature>
<evidence type="ECO:0000256" key="12">
    <source>
        <dbReference type="ARBA" id="ARBA00023136"/>
    </source>
</evidence>
<dbReference type="NCBIfam" id="NF007105">
    <property type="entry name" value="PRK09554.1"/>
    <property type="match status" value="1"/>
</dbReference>
<reference evidence="19" key="1">
    <citation type="submission" date="2017-06" db="EMBL/GenBank/DDBJ databases">
        <authorList>
            <person name="Varghese N."/>
            <person name="Submissions S."/>
        </authorList>
    </citation>
    <scope>NUCLEOTIDE SEQUENCE [LARGE SCALE GENOMIC DNA]</scope>
    <source>
        <strain evidence="19">DSM 137</strain>
    </source>
</reference>
<dbReference type="Pfam" id="PF02421">
    <property type="entry name" value="FeoB_N"/>
    <property type="match status" value="1"/>
</dbReference>
<dbReference type="InterPro" id="IPR050860">
    <property type="entry name" value="FeoB_GTPase"/>
</dbReference>
<dbReference type="Gene3D" id="3.40.50.300">
    <property type="entry name" value="P-loop containing nucleotide triphosphate hydrolases"/>
    <property type="match status" value="1"/>
</dbReference>
<keyword evidence="7 14" id="KW-0547">Nucleotide-binding</keyword>
<feature type="domain" description="FeoB-type G" evidence="17">
    <location>
        <begin position="2"/>
        <end position="167"/>
    </location>
</feature>
<feature type="binding site" evidence="14">
    <location>
        <begin position="118"/>
        <end position="121"/>
    </location>
    <ligand>
        <name>GTP</name>
        <dbReference type="ChEBI" id="CHEBI:37565"/>
        <label>1</label>
    </ligand>
</feature>
<evidence type="ECO:0000256" key="11">
    <source>
        <dbReference type="ARBA" id="ARBA00023134"/>
    </source>
</evidence>
<dbReference type="GO" id="GO:0005886">
    <property type="term" value="C:plasma membrane"/>
    <property type="evidence" value="ECO:0007669"/>
    <property type="project" value="UniProtKB-SubCell"/>
</dbReference>
<dbReference type="Pfam" id="PF17910">
    <property type="entry name" value="FeoB_Cyto"/>
    <property type="match status" value="1"/>
</dbReference>
<name>A0A212PZN9_RHOAC</name>
<dbReference type="SUPFAM" id="SSF52540">
    <property type="entry name" value="P-loop containing nucleoside triphosphate hydrolases"/>
    <property type="match status" value="1"/>
</dbReference>
<feature type="transmembrane region" description="Helical" evidence="16">
    <location>
        <begin position="425"/>
        <end position="452"/>
    </location>
</feature>
<feature type="binding site" evidence="15">
    <location>
        <position position="20"/>
    </location>
    <ligand>
        <name>Mg(2+)</name>
        <dbReference type="ChEBI" id="CHEBI:18420"/>
        <label>2</label>
    </ligand>
</feature>
<feature type="binding site" evidence="14">
    <location>
        <begin position="9"/>
        <end position="16"/>
    </location>
    <ligand>
        <name>GTP</name>
        <dbReference type="ChEBI" id="CHEBI:37565"/>
        <label>1</label>
    </ligand>
</feature>
<proteinExistence type="inferred from homology"/>
<keyword evidence="2 16" id="KW-0813">Transport</keyword>
<keyword evidence="15" id="KW-0460">Magnesium</keyword>
<evidence type="ECO:0000256" key="5">
    <source>
        <dbReference type="ARBA" id="ARBA00022519"/>
    </source>
</evidence>
<feature type="binding site" evidence="14">
    <location>
        <begin position="34"/>
        <end position="38"/>
    </location>
    <ligand>
        <name>GTP</name>
        <dbReference type="ChEBI" id="CHEBI:37565"/>
        <label>1</label>
    </ligand>
</feature>
<keyword evidence="3" id="KW-1003">Cell membrane</keyword>
<evidence type="ECO:0000256" key="15">
    <source>
        <dbReference type="PIRSR" id="PIRSR603373-2"/>
    </source>
</evidence>
<dbReference type="InterPro" id="IPR041069">
    <property type="entry name" value="FeoB_Cyto"/>
</dbReference>
<dbReference type="InterPro" id="IPR030389">
    <property type="entry name" value="G_FEOB_dom"/>
</dbReference>
<dbReference type="InterPro" id="IPR006073">
    <property type="entry name" value="GTP-bd"/>
</dbReference>
<feature type="transmembrane region" description="Helical" evidence="16">
    <location>
        <begin position="744"/>
        <end position="762"/>
    </location>
</feature>
<dbReference type="AlphaFoldDB" id="A0A212PZN9"/>
<feature type="binding site" evidence="14">
    <location>
        <begin position="55"/>
        <end position="58"/>
    </location>
    <ligand>
        <name>GTP</name>
        <dbReference type="ChEBI" id="CHEBI:37565"/>
        <label>1</label>
    </ligand>
</feature>
<keyword evidence="9 16" id="KW-0408">Iron</keyword>
<evidence type="ECO:0000256" key="7">
    <source>
        <dbReference type="ARBA" id="ARBA00022741"/>
    </source>
</evidence>
<feature type="transmembrane region" description="Helical" evidence="16">
    <location>
        <begin position="310"/>
        <end position="330"/>
    </location>
</feature>
<dbReference type="InterPro" id="IPR003373">
    <property type="entry name" value="Fe2_transport_prot-B"/>
</dbReference>
<feature type="transmembrane region" description="Helical" evidence="16">
    <location>
        <begin position="515"/>
        <end position="536"/>
    </location>
</feature>
<keyword evidence="5" id="KW-0997">Cell inner membrane</keyword>
<sequence length="776" mass="81763">MTHVVAVAGNPNCGKTTLFNALTGSTQQVGNWPGVTVEKKVGCYTFADEKFDLVDLPGIYMIGGLSKGSEDERVARDYILSGEAKIVVNILDAANLERNLYLTAQLLEMRVPVVVAVNMVDIAEKTGVRIDVAALSRVLDCPVVALVASRRKGLAELKAAIARACRAPAVSSVEVAHAPAVQAARAALAPAVAEAAREKGVDPGWVALKLLEGDGFAEALAGRGLKDEIARHGQAIEDACGEEADIVIADGRYRFIGEVIAACFHQPRKISLKLTRRIDKVVLNRFLGVPVFLFAMYLMFLFTIKVGGAFVEFFGLTAEALFVDGVGAALKAVLAPEWLTVLVATGIGGGVKTVATFIPIIGALFLFLSFLEDSGYMARAAFVMDRAMRAIGLPGKSFVPLIVGFGCNVPAIMATRTLENRRDRILTMMMAPFMSCGARLPVYALFAAAFFSSNGQNVVFALYLLGIGFAVATGLLLKATVLQGATSPFVMELPPYHLPTPHTVLLQAWRRLREFIFRAGQVIVPIVAILSFFNALGTDGTFGKENTRESVLAVASQAVTPVFRPLGVTDENWPAAVGLFTGVFAKEAIVGTLNSLYAADAAVQAKSDGAEAPKESGVLAKLSDAVATIPAKFAEIGSALADPLGLNVSYTGDAEAAAAELKVQGGVFGAMASRFDGLAGAFAYMLFILLYTPCVAALGAIRHEAGLRWTAFSAGWNTLLGYTSAVAFYQIATFARDPAAAANTLAACFGVGGLAIGLMIVAGRLRLRAHAAAPAE</sequence>
<dbReference type="Pfam" id="PF07670">
    <property type="entry name" value="Gate"/>
    <property type="match status" value="2"/>
</dbReference>
<dbReference type="InterPro" id="IPR027417">
    <property type="entry name" value="P-loop_NTPase"/>
</dbReference>
<comment type="function">
    <text evidence="16">Probable transporter of a GTP-driven Fe(2+) uptake system.</text>
</comment>
<dbReference type="InterPro" id="IPR011642">
    <property type="entry name" value="Gate_dom"/>
</dbReference>
<dbReference type="OrthoDB" id="9809127at2"/>
<keyword evidence="11 14" id="KW-0342">GTP-binding</keyword>
<evidence type="ECO:0000256" key="8">
    <source>
        <dbReference type="ARBA" id="ARBA00022989"/>
    </source>
</evidence>
<dbReference type="PANTHER" id="PTHR43185">
    <property type="entry name" value="FERROUS IRON TRANSPORT PROTEIN B"/>
    <property type="match status" value="1"/>
</dbReference>
<evidence type="ECO:0000256" key="1">
    <source>
        <dbReference type="ARBA" id="ARBA00004429"/>
    </source>
</evidence>
<accession>A0A212PZN9</accession>
<keyword evidence="4 16" id="KW-0410">Iron transport</keyword>
<dbReference type="RefSeq" id="WP_088518774.1">
    <property type="nucleotide sequence ID" value="NZ_FYDG01000001.1"/>
</dbReference>
<evidence type="ECO:0000256" key="16">
    <source>
        <dbReference type="RuleBase" id="RU362098"/>
    </source>
</evidence>
<evidence type="ECO:0000313" key="19">
    <source>
        <dbReference type="Proteomes" id="UP000198418"/>
    </source>
</evidence>
<dbReference type="PRINTS" id="PR00326">
    <property type="entry name" value="GTP1OBG"/>
</dbReference>
<keyword evidence="10" id="KW-0406">Ion transport</keyword>
<dbReference type="InterPro" id="IPR011640">
    <property type="entry name" value="Fe2_transport_prot_B_C"/>
</dbReference>
<dbReference type="PANTHER" id="PTHR43185:SF1">
    <property type="entry name" value="FE(2+) TRANSPORTER FEOB"/>
    <property type="match status" value="1"/>
</dbReference>
<evidence type="ECO:0000256" key="9">
    <source>
        <dbReference type="ARBA" id="ARBA00023004"/>
    </source>
</evidence>
<feature type="binding site" evidence="15">
    <location>
        <position position="24"/>
    </location>
    <ligand>
        <name>Mg(2+)</name>
        <dbReference type="ChEBI" id="CHEBI:18420"/>
        <label>2</label>
    </ligand>
</feature>
<feature type="binding site" evidence="15">
    <location>
        <position position="21"/>
    </location>
    <ligand>
        <name>Mg(2+)</name>
        <dbReference type="ChEBI" id="CHEBI:18420"/>
        <label>2</label>
    </ligand>
</feature>
<keyword evidence="6 16" id="KW-0812">Transmembrane</keyword>
<keyword evidence="15" id="KW-0479">Metal-binding</keyword>
<evidence type="ECO:0000256" key="10">
    <source>
        <dbReference type="ARBA" id="ARBA00023065"/>
    </source>
</evidence>
<gene>
    <name evidence="18" type="ORF">SAMN06265338_101281</name>
</gene>
<keyword evidence="8 16" id="KW-1133">Transmembrane helix</keyword>
<evidence type="ECO:0000256" key="3">
    <source>
        <dbReference type="ARBA" id="ARBA00022475"/>
    </source>
</evidence>
<dbReference type="GO" id="GO:0046872">
    <property type="term" value="F:metal ion binding"/>
    <property type="evidence" value="ECO:0007669"/>
    <property type="project" value="UniProtKB-KW"/>
</dbReference>
<dbReference type="NCBIfam" id="TIGR00437">
    <property type="entry name" value="feoB"/>
    <property type="match status" value="1"/>
</dbReference>
<dbReference type="Gene3D" id="1.10.287.1770">
    <property type="match status" value="1"/>
</dbReference>
<dbReference type="PROSITE" id="PS51711">
    <property type="entry name" value="G_FEOB"/>
    <property type="match status" value="1"/>
</dbReference>
<protein>
    <recommendedName>
        <fullName evidence="13 16">Ferrous iron transport protein B</fullName>
    </recommendedName>
</protein>
<feature type="transmembrane region" description="Helical" evidence="16">
    <location>
        <begin position="681"/>
        <end position="701"/>
    </location>
</feature>
<feature type="transmembrane region" description="Helical" evidence="16">
    <location>
        <begin position="713"/>
        <end position="732"/>
    </location>
</feature>
<evidence type="ECO:0000256" key="6">
    <source>
        <dbReference type="ARBA" id="ARBA00022692"/>
    </source>
</evidence>
<dbReference type="EMBL" id="FYDG01000001">
    <property type="protein sequence ID" value="SNB52561.1"/>
    <property type="molecule type" value="Genomic_DNA"/>
</dbReference>
<evidence type="ECO:0000256" key="2">
    <source>
        <dbReference type="ARBA" id="ARBA00022448"/>
    </source>
</evidence>
<feature type="transmembrane region" description="Helical" evidence="16">
    <location>
        <begin position="458"/>
        <end position="477"/>
    </location>
</feature>
<dbReference type="CDD" id="cd01879">
    <property type="entry name" value="FeoB"/>
    <property type="match status" value="1"/>
</dbReference>
<keyword evidence="19" id="KW-1185">Reference proteome</keyword>
<dbReference type="FunFam" id="3.40.50.300:FF:000426">
    <property type="entry name" value="Ferrous iron transport protein B"/>
    <property type="match status" value="1"/>
</dbReference>
<dbReference type="Proteomes" id="UP000198418">
    <property type="component" value="Unassembled WGS sequence"/>
</dbReference>
<evidence type="ECO:0000256" key="14">
    <source>
        <dbReference type="PIRSR" id="PIRSR603373-1"/>
    </source>
</evidence>
<organism evidence="18 19">
    <name type="scientific">Rhodoblastus acidophilus</name>
    <name type="common">Rhodopseudomonas acidophila</name>
    <dbReference type="NCBI Taxonomy" id="1074"/>
    <lineage>
        <taxon>Bacteria</taxon>
        <taxon>Pseudomonadati</taxon>
        <taxon>Pseudomonadota</taxon>
        <taxon>Alphaproteobacteria</taxon>
        <taxon>Hyphomicrobiales</taxon>
        <taxon>Rhodoblastaceae</taxon>
        <taxon>Rhodoblastus</taxon>
    </lineage>
</organism>
<keyword evidence="12 16" id="KW-0472">Membrane</keyword>
<dbReference type="GO" id="GO:0005525">
    <property type="term" value="F:GTP binding"/>
    <property type="evidence" value="ECO:0007669"/>
    <property type="project" value="UniProtKB-KW"/>
</dbReference>
<dbReference type="Pfam" id="PF07664">
    <property type="entry name" value="FeoB_C"/>
    <property type="match status" value="1"/>
</dbReference>
<evidence type="ECO:0000256" key="13">
    <source>
        <dbReference type="NCBIfam" id="TIGR00437"/>
    </source>
</evidence>
<feature type="transmembrane region" description="Helical" evidence="16">
    <location>
        <begin position="282"/>
        <end position="304"/>
    </location>
</feature>
<evidence type="ECO:0000313" key="18">
    <source>
        <dbReference type="EMBL" id="SNB52561.1"/>
    </source>
</evidence>
<evidence type="ECO:0000256" key="4">
    <source>
        <dbReference type="ARBA" id="ARBA00022496"/>
    </source>
</evidence>
<feature type="transmembrane region" description="Helical" evidence="16">
    <location>
        <begin position="391"/>
        <end position="413"/>
    </location>
</feature>
<evidence type="ECO:0000259" key="17">
    <source>
        <dbReference type="PROSITE" id="PS51711"/>
    </source>
</evidence>